<evidence type="ECO:0000313" key="9">
    <source>
        <dbReference type="RefSeq" id="XP_022252574.1"/>
    </source>
</evidence>
<evidence type="ECO:0000256" key="1">
    <source>
        <dbReference type="ARBA" id="ARBA00023015"/>
    </source>
</evidence>
<protein>
    <submittedName>
        <fullName evidence="9">Forkhead box protein J3-like isoform X1</fullName>
    </submittedName>
</protein>
<dbReference type="RefSeq" id="XP_022252574.1">
    <property type="nucleotide sequence ID" value="XM_022396866.1"/>
</dbReference>
<dbReference type="InterPro" id="IPR030456">
    <property type="entry name" value="TF_fork_head_CS_2"/>
</dbReference>
<evidence type="ECO:0000313" key="8">
    <source>
        <dbReference type="Proteomes" id="UP000694941"/>
    </source>
</evidence>
<dbReference type="SUPFAM" id="SSF46785">
    <property type="entry name" value="Winged helix' DNA-binding domain"/>
    <property type="match status" value="1"/>
</dbReference>
<keyword evidence="8" id="KW-1185">Reference proteome</keyword>
<keyword evidence="3" id="KW-0804">Transcription</keyword>
<dbReference type="GeneID" id="106468532"/>
<evidence type="ECO:0000256" key="4">
    <source>
        <dbReference type="ARBA" id="ARBA00023242"/>
    </source>
</evidence>
<reference evidence="9" key="1">
    <citation type="submission" date="2025-08" db="UniProtKB">
        <authorList>
            <consortium name="RefSeq"/>
        </authorList>
    </citation>
    <scope>IDENTIFICATION</scope>
    <source>
        <tissue evidence="9">Muscle</tissue>
    </source>
</reference>
<dbReference type="PANTHER" id="PTHR46078:SF2">
    <property type="entry name" value="FORK-HEAD DOMAIN-CONTAINING PROTEIN"/>
    <property type="match status" value="1"/>
</dbReference>
<dbReference type="Pfam" id="PF00250">
    <property type="entry name" value="Forkhead"/>
    <property type="match status" value="1"/>
</dbReference>
<name>A0ABM1T9L8_LIMPO</name>
<feature type="DNA-binding region" description="Fork-head" evidence="5">
    <location>
        <begin position="69"/>
        <end position="146"/>
    </location>
</feature>
<dbReference type="CDD" id="cd20024">
    <property type="entry name" value="FH_FOXJ2-like"/>
    <property type="match status" value="1"/>
</dbReference>
<dbReference type="InterPro" id="IPR036390">
    <property type="entry name" value="WH_DNA-bd_sf"/>
</dbReference>
<keyword evidence="2 5" id="KW-0238">DNA-binding</keyword>
<dbReference type="PROSITE" id="PS00658">
    <property type="entry name" value="FORK_HEAD_2"/>
    <property type="match status" value="1"/>
</dbReference>
<dbReference type="Gene3D" id="1.10.10.10">
    <property type="entry name" value="Winged helix-like DNA-binding domain superfamily/Winged helix DNA-binding domain"/>
    <property type="match status" value="1"/>
</dbReference>
<feature type="region of interest" description="Disordered" evidence="6">
    <location>
        <begin position="151"/>
        <end position="177"/>
    </location>
</feature>
<gene>
    <name evidence="9" type="primary">LOC106468532</name>
</gene>
<comment type="subcellular location">
    <subcellularLocation>
        <location evidence="5">Nucleus</location>
    </subcellularLocation>
</comment>
<dbReference type="PROSITE" id="PS50039">
    <property type="entry name" value="FORK_HEAD_3"/>
    <property type="match status" value="1"/>
</dbReference>
<dbReference type="SMART" id="SM00339">
    <property type="entry name" value="FH"/>
    <property type="match status" value="1"/>
</dbReference>
<feature type="domain" description="Fork-head" evidence="7">
    <location>
        <begin position="69"/>
        <end position="146"/>
    </location>
</feature>
<dbReference type="InterPro" id="IPR018122">
    <property type="entry name" value="TF_fork_head_CS_1"/>
</dbReference>
<evidence type="ECO:0000256" key="2">
    <source>
        <dbReference type="ARBA" id="ARBA00023125"/>
    </source>
</evidence>
<keyword evidence="1" id="KW-0805">Transcription regulation</keyword>
<evidence type="ECO:0000256" key="5">
    <source>
        <dbReference type="PROSITE-ProRule" id="PRU00089"/>
    </source>
</evidence>
<accession>A0ABM1T9L8</accession>
<dbReference type="PRINTS" id="PR00053">
    <property type="entry name" value="FORKHEAD"/>
</dbReference>
<dbReference type="InterPro" id="IPR001766">
    <property type="entry name" value="Fork_head_dom"/>
</dbReference>
<evidence type="ECO:0000256" key="3">
    <source>
        <dbReference type="ARBA" id="ARBA00023163"/>
    </source>
</evidence>
<dbReference type="Proteomes" id="UP000694941">
    <property type="component" value="Unplaced"/>
</dbReference>
<dbReference type="PROSITE" id="PS00657">
    <property type="entry name" value="FORK_HEAD_1"/>
    <property type="match status" value="1"/>
</dbReference>
<organism evidence="8 9">
    <name type="scientific">Limulus polyphemus</name>
    <name type="common">Atlantic horseshoe crab</name>
    <dbReference type="NCBI Taxonomy" id="6850"/>
    <lineage>
        <taxon>Eukaryota</taxon>
        <taxon>Metazoa</taxon>
        <taxon>Ecdysozoa</taxon>
        <taxon>Arthropoda</taxon>
        <taxon>Chelicerata</taxon>
        <taxon>Merostomata</taxon>
        <taxon>Xiphosura</taxon>
        <taxon>Limulidae</taxon>
        <taxon>Limulus</taxon>
    </lineage>
</organism>
<dbReference type="InterPro" id="IPR036388">
    <property type="entry name" value="WH-like_DNA-bd_sf"/>
</dbReference>
<keyword evidence="4 5" id="KW-0539">Nucleus</keyword>
<dbReference type="InterPro" id="IPR045912">
    <property type="entry name" value="FOXJ2/3-like"/>
</dbReference>
<sequence>MTSELDKSLTSMDWLPRLNVQGTLKGEHTSCVSCDNKNNTLCCTCSKNQNCSDCSVSSTTKDSSQKDGKPPYSYANLISFAINSSPKKKMTLSEIYSWICTNFPYYREAGNGWKNSIRHNLSLNKCFCKVPRSKDDPGKGSYWAIDHNPLNSLPKKKKQSDRVSPYSPEISSISGVPTQSQFTVPLPLPSQVNLQTPLRVERGGKPSLQSLSEPFPTVYKNVCDVEGDQNSESDLGFTSTAIQNRLEKNSTYFVSDMNRIPNIFSVEEQDLLKESAKGTGNGSLQDIDMSQFQAMMESMKSIDPTNQEKLADLASSINTLLGQACLGSVGPFNSASSYPGIIPISVSGLENYHFSPSQASSCLQSVRTYPHMKDVNSPAGTFSSENSNLSYGSYSEMSPLAVPHSVPTLTPSHQSTFCEDDDIEDDFNWDKLL</sequence>
<evidence type="ECO:0000256" key="6">
    <source>
        <dbReference type="SAM" id="MobiDB-lite"/>
    </source>
</evidence>
<evidence type="ECO:0000259" key="7">
    <source>
        <dbReference type="PROSITE" id="PS50039"/>
    </source>
</evidence>
<proteinExistence type="predicted"/>
<dbReference type="PANTHER" id="PTHR46078">
    <property type="entry name" value="FORKHEAD BOX PROTEIN J2 FAMILY MEMBER"/>
    <property type="match status" value="1"/>
</dbReference>